<protein>
    <recommendedName>
        <fullName evidence="1">Ribosome-assembly protein 3 C-terminal domain-containing protein</fullName>
    </recommendedName>
</protein>
<dbReference type="Proteomes" id="UP000800041">
    <property type="component" value="Unassembled WGS sequence"/>
</dbReference>
<dbReference type="OrthoDB" id="69550at2759"/>
<gene>
    <name evidence="2" type="ORF">K402DRAFT_337139</name>
</gene>
<proteinExistence type="predicted"/>
<dbReference type="AlphaFoldDB" id="A0A6G1GTN1"/>
<name>A0A6G1GTN1_9PEZI</name>
<feature type="non-terminal residue" evidence="2">
    <location>
        <position position="1"/>
    </location>
</feature>
<sequence length="58" mass="6617">FSNWYLRQLTSELADDLDELRSASDFHAGESLAVLVHALRQGERVFERRERERIGGGG</sequence>
<evidence type="ECO:0000313" key="3">
    <source>
        <dbReference type="Proteomes" id="UP000800041"/>
    </source>
</evidence>
<feature type="domain" description="Ribosome-assembly protein 3 C-terminal" evidence="1">
    <location>
        <begin position="1"/>
        <end position="46"/>
    </location>
</feature>
<reference evidence="2" key="1">
    <citation type="journal article" date="2020" name="Stud. Mycol.">
        <title>101 Dothideomycetes genomes: a test case for predicting lifestyles and emergence of pathogens.</title>
        <authorList>
            <person name="Haridas S."/>
            <person name="Albert R."/>
            <person name="Binder M."/>
            <person name="Bloem J."/>
            <person name="Labutti K."/>
            <person name="Salamov A."/>
            <person name="Andreopoulos B."/>
            <person name="Baker S."/>
            <person name="Barry K."/>
            <person name="Bills G."/>
            <person name="Bluhm B."/>
            <person name="Cannon C."/>
            <person name="Castanera R."/>
            <person name="Culley D."/>
            <person name="Daum C."/>
            <person name="Ezra D."/>
            <person name="Gonzalez J."/>
            <person name="Henrissat B."/>
            <person name="Kuo A."/>
            <person name="Liang C."/>
            <person name="Lipzen A."/>
            <person name="Lutzoni F."/>
            <person name="Magnuson J."/>
            <person name="Mondo S."/>
            <person name="Nolan M."/>
            <person name="Ohm R."/>
            <person name="Pangilinan J."/>
            <person name="Park H.-J."/>
            <person name="Ramirez L."/>
            <person name="Alfaro M."/>
            <person name="Sun H."/>
            <person name="Tritt A."/>
            <person name="Yoshinaga Y."/>
            <person name="Zwiers L.-H."/>
            <person name="Turgeon B."/>
            <person name="Goodwin S."/>
            <person name="Spatafora J."/>
            <person name="Crous P."/>
            <person name="Grigoriev I."/>
        </authorList>
    </citation>
    <scope>NUCLEOTIDE SEQUENCE</scope>
    <source>
        <strain evidence="2">CBS 113979</strain>
    </source>
</reference>
<dbReference type="Pfam" id="PF14615">
    <property type="entry name" value="Rsa3"/>
    <property type="match status" value="1"/>
</dbReference>
<evidence type="ECO:0000313" key="2">
    <source>
        <dbReference type="EMBL" id="KAF1984164.1"/>
    </source>
</evidence>
<evidence type="ECO:0000259" key="1">
    <source>
        <dbReference type="Pfam" id="PF14615"/>
    </source>
</evidence>
<dbReference type="EMBL" id="ML977170">
    <property type="protein sequence ID" value="KAF1984164.1"/>
    <property type="molecule type" value="Genomic_DNA"/>
</dbReference>
<keyword evidence="3" id="KW-1185">Reference proteome</keyword>
<dbReference type="InterPro" id="IPR028217">
    <property type="entry name" value="Rsa3_C"/>
</dbReference>
<accession>A0A6G1GTN1</accession>
<organism evidence="2 3">
    <name type="scientific">Aulographum hederae CBS 113979</name>
    <dbReference type="NCBI Taxonomy" id="1176131"/>
    <lineage>
        <taxon>Eukaryota</taxon>
        <taxon>Fungi</taxon>
        <taxon>Dikarya</taxon>
        <taxon>Ascomycota</taxon>
        <taxon>Pezizomycotina</taxon>
        <taxon>Dothideomycetes</taxon>
        <taxon>Pleosporomycetidae</taxon>
        <taxon>Aulographales</taxon>
        <taxon>Aulographaceae</taxon>
    </lineage>
</organism>